<dbReference type="EMBL" id="CP021059">
    <property type="protein sequence ID" value="ARQ07922.1"/>
    <property type="molecule type" value="Genomic_DNA"/>
</dbReference>
<dbReference type="Proteomes" id="UP000194154">
    <property type="component" value="Chromosome"/>
</dbReference>
<evidence type="ECO:0000313" key="2">
    <source>
        <dbReference type="Proteomes" id="UP000194154"/>
    </source>
</evidence>
<protein>
    <submittedName>
        <fullName evidence="1">Uncharacterized protein</fullName>
    </submittedName>
</protein>
<name>A0A1W7AEB1_9STAP</name>
<dbReference type="KEGG" id="mcak:MCCS_23420"/>
<sequence length="226" mass="24851">MFTVGVSLKYIDKLWLIEVDSLDAALVISLLSEFDCVVEVVFAESDSLLVLFKDATSDLVDVLDSELVDALDSEVVDAEVSLFESEVADSLLELFCSDCEVSTFALSLFERLILFDSLMSCDFSSEVDKLSETLIEFDLSSESDKLSIFDWLPVFDVLSDAVSLFSETLFDKEASEIDVSEVELLSEVSLCVSLSESEMIVEFWLATVSLNDVISEVTGKSDAANA</sequence>
<keyword evidence="2" id="KW-1185">Reference proteome</keyword>
<dbReference type="GeneID" id="35296414"/>
<organism evidence="1 2">
    <name type="scientific">Macrococcoides canis</name>
    <dbReference type="NCBI Taxonomy" id="1855823"/>
    <lineage>
        <taxon>Bacteria</taxon>
        <taxon>Bacillati</taxon>
        <taxon>Bacillota</taxon>
        <taxon>Bacilli</taxon>
        <taxon>Bacillales</taxon>
        <taxon>Staphylococcaceae</taxon>
        <taxon>Macrococcoides</taxon>
    </lineage>
</organism>
<dbReference type="RefSeq" id="WP_086043440.1">
    <property type="nucleotide sequence ID" value="NZ_CBCRZA010000017.1"/>
</dbReference>
<evidence type="ECO:0000313" key="1">
    <source>
        <dbReference type="EMBL" id="ARQ07922.1"/>
    </source>
</evidence>
<dbReference type="AlphaFoldDB" id="A0A1W7AEB1"/>
<accession>A0A1W7AEB1</accession>
<gene>
    <name evidence="1" type="ORF">MCCS_23420</name>
</gene>
<proteinExistence type="predicted"/>
<reference evidence="1 2" key="1">
    <citation type="journal article" date="2017" name="Int. J. Syst. Evol. Microbiol.">
        <title>Macrococcus canis sp. nov., a skin bacterium associated with infections in dogs.</title>
        <authorList>
            <person name="Gobeli Brawand S."/>
            <person name="Cotting K."/>
            <person name="Gomez-Sanz E."/>
            <person name="Collaud A."/>
            <person name="Thomann A."/>
            <person name="Brodard I."/>
            <person name="Rodriguez-Campos S."/>
            <person name="Strauss C."/>
            <person name="Perreten V."/>
        </authorList>
    </citation>
    <scope>NUCLEOTIDE SEQUENCE [LARGE SCALE GENOMIC DNA]</scope>
    <source>
        <strain evidence="1 2">KM45013</strain>
    </source>
</reference>